<dbReference type="PROSITE" id="PS00137">
    <property type="entry name" value="SUBTILASE_HIS"/>
    <property type="match status" value="1"/>
</dbReference>
<dbReference type="Gene3D" id="2.60.40.10">
    <property type="entry name" value="Immunoglobulins"/>
    <property type="match status" value="2"/>
</dbReference>
<dbReference type="InterPro" id="IPR046450">
    <property type="entry name" value="PA_dom_sf"/>
</dbReference>
<dbReference type="InterPro" id="IPR013783">
    <property type="entry name" value="Ig-like_fold"/>
</dbReference>
<evidence type="ECO:0000313" key="9">
    <source>
        <dbReference type="Proteomes" id="UP001491310"/>
    </source>
</evidence>
<accession>A0ABR2Z1X7</accession>
<evidence type="ECO:0000256" key="5">
    <source>
        <dbReference type="SAM" id="MobiDB-lite"/>
    </source>
</evidence>
<dbReference type="PANTHER" id="PTHR43399:SF5">
    <property type="entry name" value="PEPTIDASE S8 FAMILY WITH PROTEASE-ASSOCIATED DOMAIN"/>
    <property type="match status" value="1"/>
</dbReference>
<dbReference type="InterPro" id="IPR008979">
    <property type="entry name" value="Galactose-bd-like_sf"/>
</dbReference>
<keyword evidence="3 4" id="KW-0720">Serine protease</keyword>
<dbReference type="InterPro" id="IPR000209">
    <property type="entry name" value="Peptidase_S8/S53_dom"/>
</dbReference>
<comment type="similarity">
    <text evidence="4">Belongs to the peptidase S8 family.</text>
</comment>
<dbReference type="PROSITE" id="PS50172">
    <property type="entry name" value="BRCT"/>
    <property type="match status" value="1"/>
</dbReference>
<dbReference type="InterPro" id="IPR001357">
    <property type="entry name" value="BRCT_dom"/>
</dbReference>
<evidence type="ECO:0000256" key="1">
    <source>
        <dbReference type="ARBA" id="ARBA00022670"/>
    </source>
</evidence>
<dbReference type="CDD" id="cd04818">
    <property type="entry name" value="PA_subtilisin_1"/>
    <property type="match status" value="1"/>
</dbReference>
<dbReference type="Pfam" id="PF02225">
    <property type="entry name" value="PA"/>
    <property type="match status" value="1"/>
</dbReference>
<evidence type="ECO:0000256" key="4">
    <source>
        <dbReference type="PROSITE-ProRule" id="PRU01240"/>
    </source>
</evidence>
<dbReference type="PROSITE" id="PS00138">
    <property type="entry name" value="SUBTILASE_SER"/>
    <property type="match status" value="1"/>
</dbReference>
<dbReference type="Gene3D" id="3.50.30.30">
    <property type="match status" value="1"/>
</dbReference>
<sequence>MAGGPPDVAAHPWLKTEGAHQSQSTSDPRWGLLTSAQQFLVHFQPGATRGLLNSAISQHGGHVLHYVPHHAFLVIAARETLPHIRSLPGLAGVSEYESGQKVSPQWLPILEALNGENAEGNFSVAVPEDQPVSGTTILVQFPILSHNINEGSLDLGYYDPGAAAEADWADPVSRLCQKQQPCTLKRAGPHRVITSVPTAALKETLDWLVAQPAVIWVAPAPKVHTHNFYATGLIQTGTAAPVNLSSNQPYGGAAATHSLWQAGLQGQGMVLGMGDTGLDFDNCYFSDSAVPIPYTVAQGLSREPGSGIPFFQNATHRKVRYYRMYDDAIDGQGHGTHCAGSALGGLANGAYSNWEGTAPGAKIAFQDLGSDNTGTLSVPYDLFLDYFPFNYQWGARVHSDSWGTADATYDSLAADLDRFAWAYQDFLPVVAAGNFGYREQDSTLTSPAVAKNCIAVGAGLTASYSGGYETEVVTTDASVYSLNVTGGQPGSRADGSVLIKVMQASFGPSLAALVASGRQLPLLAANPMDACTPLLRPDSFKNAIVLAQRGNCTFATKVSNAAKAGAVSMLIANNGTTGFFRMQPDSSASSITIPSASLPLSTARPLWNGLTAGMTLYAQFLTYTLPTDRFASLAFFSSIGPTLDGRIKPDIIATGTTISMSSARQANSYTCSLDAMRGTSMATPIVAGGLLLIRQYFTEGWYPSGAANGCRSYIPSGPLMKAVLLGGAKPMEGITPDSNIQYDGVPLDPPPSMRQGFGAAHLGRALPIASNPSGWSMQVVDRKPMAARGQVDKYCLLSTGGTLRATLVWADPPAASAAAVQLVNDLDLVVHADSLSGGSLYGNGAPDRINNVEQVVIDSMGAGLVVILVTGYNIPQGPQKYSLAVQGNAAGQLQSTYNPAWDGVNRLNCTLPVPVIISAPASLSNRTSGSSTFSTVDVAPLGFECQLSRGGAKSPAPLHAWAPCASPVAVSGLTDASYLFEVRGKGFQIQDSRIFVVDTVAPRAVLTAASAPVPGALRSAAFVFFAQDASPVDFTCRLSVAGTQPAGAAALGAGLWTSCTSPQAYTSLPSGNWTFEVRATDGAGNAQSAAYATYPWQLTLPASYVALTGGDISQTIKRSTASFVFQTAASLHTASASDRSGESLECALQPFTGQAHTAPPVFTPCTSPVEYPGLQRGTYLFSVQMAGGSPDLVATSMVTVDTAAPSATITSSPGAVLARATVTFDFDSEDGGNSFDCELTGGATSQSTAASWANCTSPIVYGALDDGSYTFEVAALSASGDPGYPTPFTFTVDTNPPTLSQLHVQLQQSGEAAKPVEAANLGDAALAGQVSGGFQVSGGCLNASFSVFDGVLGSGVAGTMCQLAAYKGGGAAVQSESCTGDGPSSTIATCEPSSVLYCLEQGTYIWSILATDHAGNNQTTSAAIVIAGAQRSINVIALVIPVGIVVVAATAASLLWMRHPYVPMQQ</sequence>
<dbReference type="Gene3D" id="2.60.120.380">
    <property type="match status" value="1"/>
</dbReference>
<feature type="active site" description="Charge relay system" evidence="4">
    <location>
        <position position="334"/>
    </location>
</feature>
<evidence type="ECO:0000256" key="3">
    <source>
        <dbReference type="ARBA" id="ARBA00022825"/>
    </source>
</evidence>
<keyword evidence="6" id="KW-0472">Membrane</keyword>
<dbReference type="EMBL" id="JALJOT010000002">
    <property type="protein sequence ID" value="KAK9917933.1"/>
    <property type="molecule type" value="Genomic_DNA"/>
</dbReference>
<dbReference type="Proteomes" id="UP001491310">
    <property type="component" value="Unassembled WGS sequence"/>
</dbReference>
<evidence type="ECO:0000256" key="2">
    <source>
        <dbReference type="ARBA" id="ARBA00022801"/>
    </source>
</evidence>
<keyword evidence="9" id="KW-1185">Reference proteome</keyword>
<feature type="active site" description="Charge relay system" evidence="4">
    <location>
        <position position="275"/>
    </location>
</feature>
<gene>
    <name evidence="8" type="ORF">WJX75_009782</name>
</gene>
<proteinExistence type="inferred from homology"/>
<keyword evidence="6" id="KW-1133">Transmembrane helix</keyword>
<comment type="caution">
    <text evidence="8">The sequence shown here is derived from an EMBL/GenBank/DDBJ whole genome shotgun (WGS) entry which is preliminary data.</text>
</comment>
<keyword evidence="1 4" id="KW-0645">Protease</keyword>
<dbReference type="InterPro" id="IPR023828">
    <property type="entry name" value="Peptidase_S8_Ser-AS"/>
</dbReference>
<dbReference type="SUPFAM" id="SSF49785">
    <property type="entry name" value="Galactose-binding domain-like"/>
    <property type="match status" value="1"/>
</dbReference>
<dbReference type="CDD" id="cd04842">
    <property type="entry name" value="Peptidases_S8_Kp43_protease"/>
    <property type="match status" value="1"/>
</dbReference>
<dbReference type="InterPro" id="IPR036852">
    <property type="entry name" value="Peptidase_S8/S53_dom_sf"/>
</dbReference>
<feature type="domain" description="BRCT" evidence="7">
    <location>
        <begin position="28"/>
        <end position="107"/>
    </location>
</feature>
<dbReference type="SUPFAM" id="SSF52743">
    <property type="entry name" value="Subtilisin-like"/>
    <property type="match status" value="1"/>
</dbReference>
<organism evidence="8 9">
    <name type="scientific">Coccomyxa subellipsoidea</name>
    <dbReference type="NCBI Taxonomy" id="248742"/>
    <lineage>
        <taxon>Eukaryota</taxon>
        <taxon>Viridiplantae</taxon>
        <taxon>Chlorophyta</taxon>
        <taxon>core chlorophytes</taxon>
        <taxon>Trebouxiophyceae</taxon>
        <taxon>Trebouxiophyceae incertae sedis</taxon>
        <taxon>Coccomyxaceae</taxon>
        <taxon>Coccomyxa</taxon>
    </lineage>
</organism>
<dbReference type="InterPro" id="IPR034058">
    <property type="entry name" value="TagA/B/C/D_pept_dom"/>
</dbReference>
<dbReference type="PANTHER" id="PTHR43399">
    <property type="entry name" value="SUBTILISIN-RELATED"/>
    <property type="match status" value="1"/>
</dbReference>
<evidence type="ECO:0000259" key="7">
    <source>
        <dbReference type="PROSITE" id="PS50172"/>
    </source>
</evidence>
<keyword evidence="2 4" id="KW-0378">Hydrolase</keyword>
<dbReference type="SUPFAM" id="SSF52025">
    <property type="entry name" value="PA domain"/>
    <property type="match status" value="1"/>
</dbReference>
<reference evidence="8 9" key="1">
    <citation type="journal article" date="2024" name="Nat. Commun.">
        <title>Phylogenomics reveals the evolutionary origins of lichenization in chlorophyte algae.</title>
        <authorList>
            <person name="Puginier C."/>
            <person name="Libourel C."/>
            <person name="Otte J."/>
            <person name="Skaloud P."/>
            <person name="Haon M."/>
            <person name="Grisel S."/>
            <person name="Petersen M."/>
            <person name="Berrin J.G."/>
            <person name="Delaux P.M."/>
            <person name="Dal Grande F."/>
            <person name="Keller J."/>
        </authorList>
    </citation>
    <scope>NUCLEOTIDE SEQUENCE [LARGE SCALE GENOMIC DNA]</scope>
    <source>
        <strain evidence="8 9">SAG 216-7</strain>
    </source>
</reference>
<dbReference type="InterPro" id="IPR003137">
    <property type="entry name" value="PA_domain"/>
</dbReference>
<dbReference type="InterPro" id="IPR051048">
    <property type="entry name" value="Peptidase_S8/S53_subtilisin"/>
</dbReference>
<dbReference type="Gene3D" id="3.40.50.200">
    <property type="entry name" value="Peptidase S8/S53 domain"/>
    <property type="match status" value="1"/>
</dbReference>
<dbReference type="Pfam" id="PF00082">
    <property type="entry name" value="Peptidase_S8"/>
    <property type="match status" value="1"/>
</dbReference>
<dbReference type="InterPro" id="IPR022398">
    <property type="entry name" value="Peptidase_S8_His-AS"/>
</dbReference>
<feature type="region of interest" description="Disordered" evidence="5">
    <location>
        <begin position="1"/>
        <end position="28"/>
    </location>
</feature>
<dbReference type="InterPro" id="IPR015500">
    <property type="entry name" value="Peptidase_S8_subtilisin-rel"/>
</dbReference>
<feature type="transmembrane region" description="Helical" evidence="6">
    <location>
        <begin position="1435"/>
        <end position="1457"/>
    </location>
</feature>
<name>A0ABR2Z1X7_9CHLO</name>
<protein>
    <recommendedName>
        <fullName evidence="7">BRCT domain-containing protein</fullName>
    </recommendedName>
</protein>
<evidence type="ECO:0000313" key="8">
    <source>
        <dbReference type="EMBL" id="KAK9917933.1"/>
    </source>
</evidence>
<dbReference type="PRINTS" id="PR00723">
    <property type="entry name" value="SUBTILISIN"/>
</dbReference>
<feature type="active site" description="Charge relay system" evidence="4">
    <location>
        <position position="680"/>
    </location>
</feature>
<dbReference type="PROSITE" id="PS51892">
    <property type="entry name" value="SUBTILASE"/>
    <property type="match status" value="1"/>
</dbReference>
<keyword evidence="6" id="KW-0812">Transmembrane</keyword>
<evidence type="ECO:0000256" key="6">
    <source>
        <dbReference type="SAM" id="Phobius"/>
    </source>
</evidence>